<accession>A0A834STZ7</accession>
<reference evidence="2" key="1">
    <citation type="submission" date="2020-09" db="EMBL/GenBank/DDBJ databases">
        <title>Genome-Enabled Discovery of Anthraquinone Biosynthesis in Senna tora.</title>
        <authorList>
            <person name="Kang S.-H."/>
            <person name="Pandey R.P."/>
            <person name="Lee C.-M."/>
            <person name="Sim J.-S."/>
            <person name="Jeong J.-T."/>
            <person name="Choi B.-S."/>
            <person name="Jung M."/>
            <person name="Ginzburg D."/>
            <person name="Zhao K."/>
            <person name="Won S.Y."/>
            <person name="Oh T.-J."/>
            <person name="Yu Y."/>
            <person name="Kim N.-H."/>
            <person name="Lee O.R."/>
            <person name="Lee T.-H."/>
            <person name="Bashyal P."/>
            <person name="Kim T.-S."/>
            <person name="Lee W.-H."/>
            <person name="Kawkins C."/>
            <person name="Kim C.-K."/>
            <person name="Kim J.S."/>
            <person name="Ahn B.O."/>
            <person name="Rhee S.Y."/>
            <person name="Sohng J.K."/>
        </authorList>
    </citation>
    <scope>NUCLEOTIDE SEQUENCE</scope>
    <source>
        <tissue evidence="2">Leaf</tissue>
    </source>
</reference>
<dbReference type="InterPro" id="IPR000608">
    <property type="entry name" value="UBC"/>
</dbReference>
<proteinExistence type="predicted"/>
<evidence type="ECO:0000259" key="1">
    <source>
        <dbReference type="PROSITE" id="PS50127"/>
    </source>
</evidence>
<dbReference type="Proteomes" id="UP000634136">
    <property type="component" value="Unassembled WGS sequence"/>
</dbReference>
<organism evidence="2 3">
    <name type="scientific">Senna tora</name>
    <dbReference type="NCBI Taxonomy" id="362788"/>
    <lineage>
        <taxon>Eukaryota</taxon>
        <taxon>Viridiplantae</taxon>
        <taxon>Streptophyta</taxon>
        <taxon>Embryophyta</taxon>
        <taxon>Tracheophyta</taxon>
        <taxon>Spermatophyta</taxon>
        <taxon>Magnoliopsida</taxon>
        <taxon>eudicotyledons</taxon>
        <taxon>Gunneridae</taxon>
        <taxon>Pentapetalae</taxon>
        <taxon>rosids</taxon>
        <taxon>fabids</taxon>
        <taxon>Fabales</taxon>
        <taxon>Fabaceae</taxon>
        <taxon>Caesalpinioideae</taxon>
        <taxon>Cassia clade</taxon>
        <taxon>Senna</taxon>
    </lineage>
</organism>
<comment type="caution">
    <text evidence="2">The sequence shown here is derived from an EMBL/GenBank/DDBJ whole genome shotgun (WGS) entry which is preliminary data.</text>
</comment>
<protein>
    <submittedName>
        <fullName evidence="2">Ubiquitin-conjugating enzyme E2-17 kDa</fullName>
    </submittedName>
</protein>
<dbReference type="PANTHER" id="PTHR24068">
    <property type="entry name" value="UBIQUITIN-CONJUGATING ENZYME E2"/>
    <property type="match status" value="1"/>
</dbReference>
<dbReference type="AlphaFoldDB" id="A0A834STZ7"/>
<keyword evidence="3" id="KW-1185">Reference proteome</keyword>
<evidence type="ECO:0000313" key="3">
    <source>
        <dbReference type="Proteomes" id="UP000634136"/>
    </source>
</evidence>
<name>A0A834STZ7_9FABA</name>
<dbReference type="Gene3D" id="3.10.110.10">
    <property type="entry name" value="Ubiquitin Conjugating Enzyme"/>
    <property type="match status" value="1"/>
</dbReference>
<dbReference type="OrthoDB" id="7851174at2759"/>
<dbReference type="InterPro" id="IPR016135">
    <property type="entry name" value="UBQ-conjugating_enzyme/RWD"/>
</dbReference>
<gene>
    <name evidence="2" type="ORF">G2W53_037068</name>
</gene>
<evidence type="ECO:0000313" key="2">
    <source>
        <dbReference type="EMBL" id="KAF7810325.1"/>
    </source>
</evidence>
<dbReference type="SUPFAM" id="SSF54495">
    <property type="entry name" value="UBC-like"/>
    <property type="match status" value="1"/>
</dbReference>
<dbReference type="Pfam" id="PF00179">
    <property type="entry name" value="UQ_con"/>
    <property type="match status" value="1"/>
</dbReference>
<dbReference type="EMBL" id="JAAIUW010000011">
    <property type="protein sequence ID" value="KAF7810325.1"/>
    <property type="molecule type" value="Genomic_DNA"/>
</dbReference>
<dbReference type="PROSITE" id="PS50127">
    <property type="entry name" value="UBC_2"/>
    <property type="match status" value="1"/>
</dbReference>
<dbReference type="SMART" id="SM00212">
    <property type="entry name" value="UBCc"/>
    <property type="match status" value="1"/>
</dbReference>
<feature type="domain" description="UBC core" evidence="1">
    <location>
        <begin position="1"/>
        <end position="103"/>
    </location>
</feature>
<sequence>MFTTMSLHHHPAVLVFNHHNNAVFFKTKVFHPNINSSGSICMGVLKEQWCPGITLSKVLLAIYYLLIDPNPDDPLVPGIAEMYKTDRSRYDLTAKCWTQKYAMVSTLIAYQDMVSYEQS</sequence>